<keyword evidence="3" id="KW-1185">Reference proteome</keyword>
<evidence type="ECO:0000313" key="2">
    <source>
        <dbReference type="EMBL" id="TXT09139.1"/>
    </source>
</evidence>
<gene>
    <name evidence="2" type="ORF">VHUM_02613</name>
</gene>
<feature type="region of interest" description="Disordered" evidence="1">
    <location>
        <begin position="144"/>
        <end position="177"/>
    </location>
</feature>
<dbReference type="EMBL" id="QKWK01000006">
    <property type="protein sequence ID" value="TXT09139.1"/>
    <property type="molecule type" value="Genomic_DNA"/>
</dbReference>
<organism evidence="2 3">
    <name type="scientific">Vanrija humicola</name>
    <name type="common">Yeast</name>
    <name type="synonym">Cryptococcus humicola</name>
    <dbReference type="NCBI Taxonomy" id="5417"/>
    <lineage>
        <taxon>Eukaryota</taxon>
        <taxon>Fungi</taxon>
        <taxon>Dikarya</taxon>
        <taxon>Basidiomycota</taxon>
        <taxon>Agaricomycotina</taxon>
        <taxon>Tremellomycetes</taxon>
        <taxon>Trichosporonales</taxon>
        <taxon>Trichosporonaceae</taxon>
        <taxon>Vanrija</taxon>
    </lineage>
</organism>
<evidence type="ECO:0008006" key="4">
    <source>
        <dbReference type="Google" id="ProtNLM"/>
    </source>
</evidence>
<dbReference type="OrthoDB" id="10437486at2759"/>
<comment type="caution">
    <text evidence="2">The sequence shown here is derived from an EMBL/GenBank/DDBJ whole genome shotgun (WGS) entry which is preliminary data.</text>
</comment>
<evidence type="ECO:0000256" key="1">
    <source>
        <dbReference type="SAM" id="MobiDB-lite"/>
    </source>
</evidence>
<dbReference type="Pfam" id="PF03013">
    <property type="entry name" value="Pyr_excise"/>
    <property type="match status" value="1"/>
</dbReference>
<accession>A0A7D8YZ58</accession>
<reference evidence="2 3" key="1">
    <citation type="journal article" date="2019" name="PLoS Genet.">
        <title>Convergent evolution of linked mating-type loci in basidiomycete fungi.</title>
        <authorList>
            <person name="Sun S."/>
            <person name="Coelho M.A."/>
            <person name="Heitman J."/>
            <person name="Nowrousian M."/>
        </authorList>
    </citation>
    <scope>NUCLEOTIDE SEQUENCE [LARGE SCALE GENOMIC DNA]</scope>
    <source>
        <strain evidence="2 3">CBS 4282</strain>
    </source>
</reference>
<sequence length="192" mass="21617">MRLWSLDPALLDRAALIACWREGLLAQKVLAGLTKGYTKHPQLERFRATPNPPAAIGHFLESLYIEATARGYNFDVTRITVRGVPVPPIPLHQDQLQYEHDWLVTKVRKRQPDWLDVLGGGPRAARSFTVVPGAVESWERIKEAAAKPKGASRPKSRSVKTEQGAKRPRELQDEVTTLRVTRARAKLEIKTE</sequence>
<proteinExistence type="predicted"/>
<protein>
    <recommendedName>
        <fullName evidence="4">DNA lyase</fullName>
    </recommendedName>
</protein>
<dbReference type="InterPro" id="IPR004260">
    <property type="entry name" value="Pyr-dimer_DNA_glycosylase"/>
</dbReference>
<name>A0A7D8YZ58_VANHU</name>
<dbReference type="AlphaFoldDB" id="A0A7D8YZ58"/>
<dbReference type="Proteomes" id="UP000473826">
    <property type="component" value="Unassembled WGS sequence"/>
</dbReference>
<evidence type="ECO:0000313" key="3">
    <source>
        <dbReference type="Proteomes" id="UP000473826"/>
    </source>
</evidence>
<feature type="compositionally biased region" description="Basic and acidic residues" evidence="1">
    <location>
        <begin position="159"/>
        <end position="172"/>
    </location>
</feature>